<reference evidence="1" key="1">
    <citation type="submission" date="2020-05" db="EMBL/GenBank/DDBJ databases">
        <authorList>
            <person name="Chiriac C."/>
            <person name="Salcher M."/>
            <person name="Ghai R."/>
            <person name="Kavagutti S V."/>
        </authorList>
    </citation>
    <scope>NUCLEOTIDE SEQUENCE</scope>
</reference>
<evidence type="ECO:0000313" key="1">
    <source>
        <dbReference type="EMBL" id="CAB5223855.1"/>
    </source>
</evidence>
<dbReference type="EMBL" id="LR798334">
    <property type="protein sequence ID" value="CAB5223855.1"/>
    <property type="molecule type" value="Genomic_DNA"/>
</dbReference>
<protein>
    <submittedName>
        <fullName evidence="1">Uncharacterized protein</fullName>
    </submittedName>
</protein>
<name>A0A6J7X447_9CAUD</name>
<sequence>MVGGGPVLADELISARRGLDYLLTDLQNKNVLLHKIETTTIPVSASVSSLTFGPSISDVLVASIRTSSTDIIIERDGYERWAEIPTKSQTGRPTRYWWDRRRDSNTMNFWPLPDQTYTVVLTIQKNAEDTLRAFDNIDVPRRFLPSIIYGLAYWIGLRRGNRVDANRLTLLRAEYERAVRDAMREDRERGKVLIRIGR</sequence>
<accession>A0A6J7X447</accession>
<gene>
    <name evidence="1" type="ORF">UFOVP735_12</name>
</gene>
<proteinExistence type="predicted"/>
<organism evidence="1">
    <name type="scientific">uncultured Caudovirales phage</name>
    <dbReference type="NCBI Taxonomy" id="2100421"/>
    <lineage>
        <taxon>Viruses</taxon>
        <taxon>Duplodnaviria</taxon>
        <taxon>Heunggongvirae</taxon>
        <taxon>Uroviricota</taxon>
        <taxon>Caudoviricetes</taxon>
        <taxon>Peduoviridae</taxon>
        <taxon>Maltschvirus</taxon>
        <taxon>Maltschvirus maltsch</taxon>
    </lineage>
</organism>